<feature type="compositionally biased region" description="Polar residues" evidence="1">
    <location>
        <begin position="1648"/>
        <end position="1676"/>
    </location>
</feature>
<feature type="compositionally biased region" description="Basic residues" evidence="1">
    <location>
        <begin position="1549"/>
        <end position="1577"/>
    </location>
</feature>
<feature type="compositionally biased region" description="Polar residues" evidence="1">
    <location>
        <begin position="1020"/>
        <end position="1046"/>
    </location>
</feature>
<feature type="compositionally biased region" description="Basic residues" evidence="1">
    <location>
        <begin position="958"/>
        <end position="968"/>
    </location>
</feature>
<feature type="region of interest" description="Disordered" evidence="1">
    <location>
        <begin position="1492"/>
        <end position="1716"/>
    </location>
</feature>
<evidence type="ECO:0000313" key="2">
    <source>
        <dbReference type="EMBL" id="RZF44212.1"/>
    </source>
</evidence>
<sequence length="1733" mass="193013">MDECLLPSEIARLVFGYLEDEGCAEAAQKFLETSENLKECRLKTSQGVRFRTRVLGFNLVEMLQLISSVYSLVEERTRRTPVPKHIAHGSFLEQLNYLLNASDISNDSPTGVSENNTGLLKALNRTMFENTTFHKRLAENINKMRTTPEGLAPETIAESIVKEKGFEEIIEELLDAVPTPETNQTGGKSSKENRPVKCGTININTMKEHGRKKTPDSSFDSAKLISNCNQISLEDENAAAVQSILESCCMPSWKGGRDQSDSAPKSAADRSTNSTSPQKQSSLDNHESIIEKAMVDCVTPLKEIAFNTYNNTLNLELTTDQEDLGGPKDDTGSVGGESVNGDLCNKSATSGLDHNRADSTSGLALPSPQVLTCTPLLLVCDTPNSQNQKVSLGVTSYNLHTKAEDRRIKSRFRRILPKPTSTQESNGKIAYPNGVTVKVLNQSMETDQDNSKEIYKIAENQAKVDNRQAENRIDESIIGDVNENLILEKTGLPDIQDSGQSLEVIGEVVESEQLKTDLCSAETVGDSLDQGTTINKSNVEDKITPVDRQGPRKKLSLSTPRRGRHIRSLDFNTPNKKILGQRSKTSPKQILHQQRFRHSKLRSNLFKSPPNKLQTIQDTVEKVDEQIEKSIEDRNENDNQDVASNVPVEKNVSEVMKLGDDVDRKVQDDSPLKIEKSRVNKSIWDSNLRALVGETTNSCSARRPRKKLNRKVMELKKRAAMKKIEEIKELNTTDELNDQTSPSKDLSSEQNANESEATAGVDGTKEEVSKSPQATSGIEPKTSPQPIFQTPLKLDQPIVPQTPILDTPLLKSIIDDTRTIDPDLLLTPSFRMTPFKTPRSEKKVMVQTLSPSKMLINNKTSEKIKIESLKKSPTLRSGSSNPKSSNTKNPAINVSPKPNRQRNQSPKNGTRNNGTSGKSDLIQSLMKQAEKSILGDISDMESDDDEENGTKAKSSVKCSKKGNKKHKMNRFESRENNEVSNKRSTSNEGSVLTEEDSETKPKETSPGKKKSPSKKDKIQDFSSVNENKIPQINDSALSNSQNQSAKVNDEVFSKSASSHSVNSNLPNDSQEKMDSSKMLNDNNSSSCNSIPPKKKYVQTILLSTSTSMKSKKSMKGKGSSVNSNSVVESSSSSIVVEGSNANSEIAFVSPSKSNSKAGWDKRTSSTDQQTIDFLLEKKKRLMNKLKEPDSKSRKKKKNCADVVTASTSPVQKRIGIQTKNAAKNKSQTINKSASLAASKRTNESSLNFSSESSLSPIKTSTPFIDKVAKLRNNNRKNAENKFSPSNRLGKTFSEIATKISSSNTSTKNPSTVEEVSEVVSDQNQQVPEPSSPTPLDKREAGKRILVGNELYEHVFHDETRPVRVSTQQPVVGNKDLSISICDFDMDGNEIETVFVAQPLITLFEFLPPASNEKPDEVQLLNRKGVNDGVKKDYRPTDNSQEIVSRAPPMNGTHPPPVNRSSRLVQMVSDKVAIVNQGEKPRQEAEERCYNLHRNMENSKTRHPTEKTRDRYSSSPSPRRDSHEKNRSERRRSSSRSGRNRNRSRDRSRERHRSKSRHRDKSRGRHRFEHRRHSRRFSRSRERSRSSDRTRRKESRRDSKKHRAKSSHSSGSRTKHHDKEKHDDMPKKVKKLSPLREDDSSEDGEVHSKSTGSSDECQSATTANSHQNQTSSRSSNDAPAARNPSKTQLGKRPSNDVSRNVAEKRPKTDDAQKLLKNMDSEHLEKFLSVVHPDD</sequence>
<keyword evidence="3" id="KW-1185">Reference proteome</keyword>
<feature type="compositionally biased region" description="Low complexity" evidence="1">
    <location>
        <begin position="1116"/>
        <end position="1126"/>
    </location>
</feature>
<feature type="compositionally biased region" description="Polar residues" evidence="1">
    <location>
        <begin position="896"/>
        <end position="918"/>
    </location>
</feature>
<feature type="compositionally biased region" description="Basic residues" evidence="1">
    <location>
        <begin position="1527"/>
        <end position="1541"/>
    </location>
</feature>
<dbReference type="EMBL" id="QKKF02011224">
    <property type="protein sequence ID" value="RZF44212.1"/>
    <property type="molecule type" value="Genomic_DNA"/>
</dbReference>
<name>A0A482XET7_LAOST</name>
<feature type="compositionally biased region" description="Basic and acidic residues" evidence="1">
    <location>
        <begin position="1633"/>
        <end position="1647"/>
    </location>
</feature>
<feature type="region of interest" description="Disordered" evidence="1">
    <location>
        <begin position="730"/>
        <end position="795"/>
    </location>
</feature>
<evidence type="ECO:0000313" key="3">
    <source>
        <dbReference type="Proteomes" id="UP000291343"/>
    </source>
</evidence>
<feature type="compositionally biased region" description="Polar residues" evidence="1">
    <location>
        <begin position="770"/>
        <end position="788"/>
    </location>
</feature>
<feature type="region of interest" description="Disordered" evidence="1">
    <location>
        <begin position="253"/>
        <end position="285"/>
    </location>
</feature>
<dbReference type="InParanoid" id="A0A482XET7"/>
<feature type="region of interest" description="Disordered" evidence="1">
    <location>
        <begin position="176"/>
        <end position="219"/>
    </location>
</feature>
<feature type="region of interest" description="Disordered" evidence="1">
    <location>
        <begin position="320"/>
        <end position="339"/>
    </location>
</feature>
<feature type="compositionally biased region" description="Low complexity" evidence="1">
    <location>
        <begin position="877"/>
        <end position="890"/>
    </location>
</feature>
<feature type="compositionally biased region" description="Basic and acidic residues" evidence="1">
    <location>
        <begin position="1578"/>
        <end position="1596"/>
    </location>
</feature>
<organism evidence="2 3">
    <name type="scientific">Laodelphax striatellus</name>
    <name type="common">Small brown planthopper</name>
    <name type="synonym">Delphax striatella</name>
    <dbReference type="NCBI Taxonomy" id="195883"/>
    <lineage>
        <taxon>Eukaryota</taxon>
        <taxon>Metazoa</taxon>
        <taxon>Ecdysozoa</taxon>
        <taxon>Arthropoda</taxon>
        <taxon>Hexapoda</taxon>
        <taxon>Insecta</taxon>
        <taxon>Pterygota</taxon>
        <taxon>Neoptera</taxon>
        <taxon>Paraneoptera</taxon>
        <taxon>Hemiptera</taxon>
        <taxon>Auchenorrhyncha</taxon>
        <taxon>Fulgoroidea</taxon>
        <taxon>Delphacidae</taxon>
        <taxon>Criomorphinae</taxon>
        <taxon>Laodelphax</taxon>
    </lineage>
</organism>
<dbReference type="InterPro" id="IPR006594">
    <property type="entry name" value="LisH"/>
</dbReference>
<feature type="compositionally biased region" description="Basic and acidic residues" evidence="1">
    <location>
        <begin position="1492"/>
        <end position="1526"/>
    </location>
</feature>
<feature type="region of interest" description="Disordered" evidence="1">
    <location>
        <begin position="1106"/>
        <end position="1126"/>
    </location>
</feature>
<gene>
    <name evidence="2" type="ORF">LSTR_LSTR003852</name>
</gene>
<feature type="compositionally biased region" description="Basic and acidic residues" evidence="1">
    <location>
        <begin position="969"/>
        <end position="981"/>
    </location>
</feature>
<feature type="compositionally biased region" description="Polar residues" evidence="1">
    <location>
        <begin position="269"/>
        <end position="283"/>
    </location>
</feature>
<evidence type="ECO:0000256" key="1">
    <source>
        <dbReference type="SAM" id="MobiDB-lite"/>
    </source>
</evidence>
<feature type="compositionally biased region" description="Polar residues" evidence="1">
    <location>
        <begin position="738"/>
        <end position="756"/>
    </location>
</feature>
<dbReference type="Proteomes" id="UP000291343">
    <property type="component" value="Unassembled WGS sequence"/>
</dbReference>
<dbReference type="SMR" id="A0A482XET7"/>
<protein>
    <submittedName>
        <fullName evidence="2">Uncharacterized protein</fullName>
    </submittedName>
</protein>
<feature type="region of interest" description="Disordered" evidence="1">
    <location>
        <begin position="936"/>
        <end position="1092"/>
    </location>
</feature>
<feature type="region of interest" description="Disordered" evidence="1">
    <location>
        <begin position="1428"/>
        <end position="1460"/>
    </location>
</feature>
<feature type="region of interest" description="Disordered" evidence="1">
    <location>
        <begin position="1183"/>
        <end position="1206"/>
    </location>
</feature>
<feature type="compositionally biased region" description="Polar residues" evidence="1">
    <location>
        <begin position="1077"/>
        <end position="1089"/>
    </location>
</feature>
<accession>A0A482XET7</accession>
<dbReference type="OrthoDB" id="6287635at2759"/>
<feature type="region of interest" description="Disordered" evidence="1">
    <location>
        <begin position="865"/>
        <end position="918"/>
    </location>
</feature>
<feature type="compositionally biased region" description="Low complexity" evidence="1">
    <location>
        <begin position="1243"/>
        <end position="1255"/>
    </location>
</feature>
<dbReference type="STRING" id="195883.A0A482XET7"/>
<feature type="region of interest" description="Disordered" evidence="1">
    <location>
        <begin position="1299"/>
        <end position="1338"/>
    </location>
</feature>
<proteinExistence type="predicted"/>
<feature type="compositionally biased region" description="Low complexity" evidence="1">
    <location>
        <begin position="1053"/>
        <end position="1063"/>
    </location>
</feature>
<feature type="compositionally biased region" description="Low complexity" evidence="1">
    <location>
        <begin position="1299"/>
        <end position="1326"/>
    </location>
</feature>
<feature type="compositionally biased region" description="Basic and acidic residues" evidence="1">
    <location>
        <begin position="1700"/>
        <end position="1716"/>
    </location>
</feature>
<feature type="compositionally biased region" description="Acidic residues" evidence="1">
    <location>
        <begin position="938"/>
        <end position="947"/>
    </location>
</feature>
<dbReference type="PROSITE" id="PS50896">
    <property type="entry name" value="LISH"/>
    <property type="match status" value="1"/>
</dbReference>
<feature type="region of interest" description="Disordered" evidence="1">
    <location>
        <begin position="1234"/>
        <end position="1255"/>
    </location>
</feature>
<comment type="caution">
    <text evidence="2">The sequence shown here is derived from an EMBL/GenBank/DDBJ whole genome shotgun (WGS) entry which is preliminary data.</text>
</comment>
<reference evidence="2 3" key="1">
    <citation type="journal article" date="2017" name="Gigascience">
        <title>Genome sequence of the small brown planthopper, Laodelphax striatellus.</title>
        <authorList>
            <person name="Zhu J."/>
            <person name="Jiang F."/>
            <person name="Wang X."/>
            <person name="Yang P."/>
            <person name="Bao Y."/>
            <person name="Zhao W."/>
            <person name="Wang W."/>
            <person name="Lu H."/>
            <person name="Wang Q."/>
            <person name="Cui N."/>
            <person name="Li J."/>
            <person name="Chen X."/>
            <person name="Luo L."/>
            <person name="Yu J."/>
            <person name="Kang L."/>
            <person name="Cui F."/>
        </authorList>
    </citation>
    <scope>NUCLEOTIDE SEQUENCE [LARGE SCALE GENOMIC DNA]</scope>
    <source>
        <strain evidence="2">Lst14</strain>
    </source>
</reference>